<accession>A0A7H8NDJ3</accession>
<dbReference type="InterPro" id="IPR000871">
    <property type="entry name" value="Beta-lactam_class-A"/>
</dbReference>
<dbReference type="RefSeq" id="WP_176163536.1">
    <property type="nucleotide sequence ID" value="NZ_CP054929.1"/>
</dbReference>
<dbReference type="PANTHER" id="PTHR35333:SF3">
    <property type="entry name" value="BETA-LACTAMASE-TYPE TRANSPEPTIDASE FOLD CONTAINING PROTEIN"/>
    <property type="match status" value="1"/>
</dbReference>
<dbReference type="GO" id="GO:0030655">
    <property type="term" value="P:beta-lactam antibiotic catabolic process"/>
    <property type="evidence" value="ECO:0007669"/>
    <property type="project" value="InterPro"/>
</dbReference>
<dbReference type="InterPro" id="IPR012338">
    <property type="entry name" value="Beta-lactam/transpept-like"/>
</dbReference>
<gene>
    <name evidence="2" type="ORF">HUT08_22420</name>
</gene>
<evidence type="ECO:0000313" key="2">
    <source>
        <dbReference type="EMBL" id="QKW51828.1"/>
    </source>
</evidence>
<organism evidence="2 3">
    <name type="scientific">Streptomyces buecherae</name>
    <dbReference type="NCBI Taxonomy" id="2763006"/>
    <lineage>
        <taxon>Bacteria</taxon>
        <taxon>Bacillati</taxon>
        <taxon>Actinomycetota</taxon>
        <taxon>Actinomycetes</taxon>
        <taxon>Kitasatosporales</taxon>
        <taxon>Streptomycetaceae</taxon>
        <taxon>Streptomyces</taxon>
    </lineage>
</organism>
<sequence length="300" mass="32478">MNTESLLRAARESLREGGLRGCLLVRDLHTGEELGIDPDTQLPSASLVKVPLAVATVERIRRGELDGAMALEVRPGRISTPGPTGLSRFRHPARVAVDDLLYLSTCVSDGTAADALFELTPPARVAAILRELGLRDITVRHGMRELSETPEERFDATQAHLAHALAIDAGTSGRGHRVPQLDTTRANTGSARAYVDLLQALWRPSAIHPEVAARTRDLMAHNLFRQRLAPDFSSDATTWSSKTGTLLNLRHEIGVVEHADGQVFAVAALTESLVPASSQPGAEALMSQVARTLRDHLRQL</sequence>
<reference evidence="2 3" key="1">
    <citation type="submission" date="2020-06" db="EMBL/GenBank/DDBJ databases">
        <title>Genome mining for natural products.</title>
        <authorList>
            <person name="Zhang B."/>
            <person name="Shi J."/>
            <person name="Ge H."/>
        </authorList>
    </citation>
    <scope>NUCLEOTIDE SEQUENCE [LARGE SCALE GENOMIC DNA]</scope>
    <source>
        <strain evidence="2 3">NA00687</strain>
    </source>
</reference>
<proteinExistence type="predicted"/>
<name>A0A7H8NDJ3_9ACTN</name>
<dbReference type="Proteomes" id="UP000509303">
    <property type="component" value="Chromosome"/>
</dbReference>
<dbReference type="Gene3D" id="3.40.710.10">
    <property type="entry name" value="DD-peptidase/beta-lactamase superfamily"/>
    <property type="match status" value="1"/>
</dbReference>
<dbReference type="GO" id="GO:0046677">
    <property type="term" value="P:response to antibiotic"/>
    <property type="evidence" value="ECO:0007669"/>
    <property type="project" value="InterPro"/>
</dbReference>
<dbReference type="GO" id="GO:0008800">
    <property type="term" value="F:beta-lactamase activity"/>
    <property type="evidence" value="ECO:0007669"/>
    <property type="project" value="InterPro"/>
</dbReference>
<dbReference type="Pfam" id="PF13354">
    <property type="entry name" value="Beta-lactamase2"/>
    <property type="match status" value="1"/>
</dbReference>
<dbReference type="SUPFAM" id="SSF56601">
    <property type="entry name" value="beta-lactamase/transpeptidase-like"/>
    <property type="match status" value="1"/>
</dbReference>
<evidence type="ECO:0000313" key="3">
    <source>
        <dbReference type="Proteomes" id="UP000509303"/>
    </source>
</evidence>
<dbReference type="InterPro" id="IPR045155">
    <property type="entry name" value="Beta-lactam_cat"/>
</dbReference>
<feature type="domain" description="Beta-lactamase class A catalytic" evidence="1">
    <location>
        <begin position="24"/>
        <end position="270"/>
    </location>
</feature>
<dbReference type="PANTHER" id="PTHR35333">
    <property type="entry name" value="BETA-LACTAMASE"/>
    <property type="match status" value="1"/>
</dbReference>
<protein>
    <submittedName>
        <fullName evidence="2">Serine hydrolase</fullName>
    </submittedName>
</protein>
<keyword evidence="2" id="KW-0378">Hydrolase</keyword>
<evidence type="ECO:0000259" key="1">
    <source>
        <dbReference type="Pfam" id="PF13354"/>
    </source>
</evidence>
<dbReference type="AlphaFoldDB" id="A0A7H8NDJ3"/>
<keyword evidence="3" id="KW-1185">Reference proteome</keyword>
<dbReference type="EMBL" id="CP054929">
    <property type="protein sequence ID" value="QKW51828.1"/>
    <property type="molecule type" value="Genomic_DNA"/>
</dbReference>